<dbReference type="Proteomes" id="UP000522864">
    <property type="component" value="Unassembled WGS sequence"/>
</dbReference>
<reference evidence="1 2" key="1">
    <citation type="submission" date="2020-04" db="EMBL/GenBank/DDBJ databases">
        <title>Molecular characterization of pseudomonads from Agaricus bisporus reveal novel blotch 2 pathogens in Western Europe.</title>
        <authorList>
            <person name="Taparia T."/>
            <person name="Krijger M."/>
            <person name="Haynes E."/>
            <person name="Elpinstone J.G."/>
            <person name="Noble R."/>
            <person name="Van Der Wolf J."/>
        </authorList>
    </citation>
    <scope>NUCLEOTIDE SEQUENCE [LARGE SCALE GENOMIC DNA]</scope>
    <source>
        <strain evidence="1 2">G9001</strain>
    </source>
</reference>
<organism evidence="1 2">
    <name type="scientific">Pseudomonas gingeri</name>
    <dbReference type="NCBI Taxonomy" id="117681"/>
    <lineage>
        <taxon>Bacteria</taxon>
        <taxon>Pseudomonadati</taxon>
        <taxon>Pseudomonadota</taxon>
        <taxon>Gammaproteobacteria</taxon>
        <taxon>Pseudomonadales</taxon>
        <taxon>Pseudomonadaceae</taxon>
        <taxon>Pseudomonas</taxon>
    </lineage>
</organism>
<name>A0A7Y7WYT1_9PSED</name>
<protein>
    <submittedName>
        <fullName evidence="1">Uncharacterized protein</fullName>
    </submittedName>
</protein>
<evidence type="ECO:0000313" key="2">
    <source>
        <dbReference type="Proteomes" id="UP000522864"/>
    </source>
</evidence>
<dbReference type="EMBL" id="JACAQA010000039">
    <property type="protein sequence ID" value="NWB89022.1"/>
    <property type="molecule type" value="Genomic_DNA"/>
</dbReference>
<accession>A0A7Y7WYT1</accession>
<dbReference type="RefSeq" id="WP_152739835.1">
    <property type="nucleotide sequence ID" value="NZ_JACAQA010000039.1"/>
</dbReference>
<gene>
    <name evidence="1" type="ORF">HX830_29580</name>
</gene>
<proteinExistence type="predicted"/>
<dbReference type="AlphaFoldDB" id="A0A7Y7WYT1"/>
<comment type="caution">
    <text evidence="1">The sequence shown here is derived from an EMBL/GenBank/DDBJ whole genome shotgun (WGS) entry which is preliminary data.</text>
</comment>
<sequence length="226" mass="24892">MGLVHESSRVSRVSAVSGTAREMRGQLEKTVAERLIVVEVDHASEHAMRAMAETMTSIAMLVDTSLKMHDRRLLESLVDALVSKTPPTPNLIKEAGMIARSRQAVLEGADWLTAVQVSKLADLSLSNPSTQPNKWKRLRQIFAIHHHGVDYFPGYGLDPDTGFRPLKVLSKVLEIFDGQKDGWGLAYWFLSANSFLGGLRPQDLLASQPDRVIAAAQDEVQEVAHG</sequence>
<evidence type="ECO:0000313" key="1">
    <source>
        <dbReference type="EMBL" id="NWB89022.1"/>
    </source>
</evidence>